<keyword evidence="1" id="KW-0560">Oxidoreductase</keyword>
<dbReference type="SUPFAM" id="SSF55347">
    <property type="entry name" value="Glyceraldehyde-3-phosphate dehydrogenase-like, C-terminal domain"/>
    <property type="match status" value="1"/>
</dbReference>
<dbReference type="KEGG" id="cagg:HYG79_10080"/>
<dbReference type="InterPro" id="IPR032095">
    <property type="entry name" value="Sacchrp_dh-like_C"/>
</dbReference>
<dbReference type="Gene3D" id="3.30.360.10">
    <property type="entry name" value="Dihydrodipicolinate Reductase, domain 2"/>
    <property type="match status" value="1"/>
</dbReference>
<keyword evidence="5" id="KW-1185">Reference proteome</keyword>
<dbReference type="InterPro" id="IPR005097">
    <property type="entry name" value="Sacchrp_dh_NADP-bd"/>
</dbReference>
<dbReference type="AlphaFoldDB" id="A0A7H9AQJ4"/>
<feature type="domain" description="Saccharopine dehydrogenase-like C-terminal" evidence="3">
    <location>
        <begin position="127"/>
        <end position="438"/>
    </location>
</feature>
<dbReference type="InterPro" id="IPR051168">
    <property type="entry name" value="AASS"/>
</dbReference>
<dbReference type="Pfam" id="PF03435">
    <property type="entry name" value="Sacchrp_dh_NADP"/>
    <property type="match status" value="1"/>
</dbReference>
<feature type="domain" description="Saccharopine dehydrogenase NADP binding" evidence="2">
    <location>
        <begin position="5"/>
        <end position="123"/>
    </location>
</feature>
<name>A0A7H9AQJ4_9FLAO</name>
<dbReference type="PANTHER" id="PTHR11133">
    <property type="entry name" value="SACCHAROPINE DEHYDROGENASE"/>
    <property type="match status" value="1"/>
</dbReference>
<sequence length="457" mass="51860">MMRNILVLGAGKSTSYLLDYFLEKTTVENLHITIGDINPDAIPGKIKNHASCTVRQLDIFKDVERKKAIAASDIVVSMLPARFHIKVAEDCIASKKHLVTASYVSDEIKALDNAAKENGLVFMNEIGLDPGIDHMSAMQIIDQIRDEGGKMLLFESFTGGLVAPESDTNLWNYKFTWNPRNVVVAGQGGTAKFLQEGTYKYIPYHKLFRRTEFFDIEGYGRFEGYANRDSLNYREAYGLQNVLTLYRGTMRRVGFSKAWNMFVQLGMTDDSYTIENSKGMSYREFVNLFLPYSPTDSVELKLRHYLKIDQDDIMWEKLLELNIFDAHKTIALQNATPAQILQAILEDSWTLREDDKDMIVMYHKFGYELKGKKVQIDANMVVLGENRTHTAMAKTVGLPVAIAALMILNKKITTPGVQIPITKEVYVPILKELKNYGITFKEYEVPYLGYNPDSVAS</sequence>
<evidence type="ECO:0000259" key="3">
    <source>
        <dbReference type="Pfam" id="PF16653"/>
    </source>
</evidence>
<dbReference type="Gene3D" id="3.40.50.720">
    <property type="entry name" value="NAD(P)-binding Rossmann-like Domain"/>
    <property type="match status" value="1"/>
</dbReference>
<gene>
    <name evidence="4" type="ORF">HYG79_10080</name>
</gene>
<dbReference type="Gene3D" id="1.10.1870.10">
    <property type="entry name" value="Domain 3, Saccharopine reductase"/>
    <property type="match status" value="1"/>
</dbReference>
<proteinExistence type="predicted"/>
<dbReference type="InterPro" id="IPR036291">
    <property type="entry name" value="NAD(P)-bd_dom_sf"/>
</dbReference>
<reference evidence="4 5" key="1">
    <citation type="journal article" date="2006" name="Int. J. Syst. Evol. Microbiol.">
        <title>Costertonia aggregata gen. nov., sp. nov., a mesophilic marine bacterium of the family Flavobacteriaceae, isolated from a mature biofilm.</title>
        <authorList>
            <person name="Kwon K.K."/>
            <person name="Lee Y.K."/>
            <person name="Lee H.K."/>
        </authorList>
    </citation>
    <scope>NUCLEOTIDE SEQUENCE [LARGE SCALE GENOMIC DNA]</scope>
    <source>
        <strain evidence="4 5">KCCM 42265</strain>
    </source>
</reference>
<evidence type="ECO:0000256" key="1">
    <source>
        <dbReference type="ARBA" id="ARBA00023002"/>
    </source>
</evidence>
<dbReference type="GO" id="GO:0019878">
    <property type="term" value="P:lysine biosynthetic process via aminoadipic acid"/>
    <property type="evidence" value="ECO:0007669"/>
    <property type="project" value="TreeGrafter"/>
</dbReference>
<organism evidence="4 5">
    <name type="scientific">Costertonia aggregata</name>
    <dbReference type="NCBI Taxonomy" id="343403"/>
    <lineage>
        <taxon>Bacteria</taxon>
        <taxon>Pseudomonadati</taxon>
        <taxon>Bacteroidota</taxon>
        <taxon>Flavobacteriia</taxon>
        <taxon>Flavobacteriales</taxon>
        <taxon>Flavobacteriaceae</taxon>
        <taxon>Costertonia</taxon>
    </lineage>
</organism>
<accession>A0A7H9AQJ4</accession>
<dbReference type="PANTHER" id="PTHR11133:SF22">
    <property type="entry name" value="ALPHA-AMINOADIPIC SEMIALDEHYDE SYNTHASE, MITOCHONDRIAL"/>
    <property type="match status" value="1"/>
</dbReference>
<evidence type="ECO:0000313" key="5">
    <source>
        <dbReference type="Proteomes" id="UP000509302"/>
    </source>
</evidence>
<dbReference type="Pfam" id="PF16653">
    <property type="entry name" value="Sacchrp_dh_C"/>
    <property type="match status" value="1"/>
</dbReference>
<dbReference type="EMBL" id="CP058595">
    <property type="protein sequence ID" value="QLG45679.1"/>
    <property type="molecule type" value="Genomic_DNA"/>
</dbReference>
<dbReference type="GO" id="GO:0004753">
    <property type="term" value="F:saccharopine dehydrogenase activity"/>
    <property type="evidence" value="ECO:0007669"/>
    <property type="project" value="TreeGrafter"/>
</dbReference>
<evidence type="ECO:0000313" key="4">
    <source>
        <dbReference type="EMBL" id="QLG45679.1"/>
    </source>
</evidence>
<dbReference type="Proteomes" id="UP000509302">
    <property type="component" value="Chromosome"/>
</dbReference>
<evidence type="ECO:0000259" key="2">
    <source>
        <dbReference type="Pfam" id="PF03435"/>
    </source>
</evidence>
<dbReference type="GO" id="GO:0005737">
    <property type="term" value="C:cytoplasm"/>
    <property type="evidence" value="ECO:0007669"/>
    <property type="project" value="TreeGrafter"/>
</dbReference>
<dbReference type="RefSeq" id="WP_179241966.1">
    <property type="nucleotide sequence ID" value="NZ_CP058595.1"/>
</dbReference>
<dbReference type="SUPFAM" id="SSF51735">
    <property type="entry name" value="NAD(P)-binding Rossmann-fold domains"/>
    <property type="match status" value="1"/>
</dbReference>
<protein>
    <submittedName>
        <fullName evidence="4">Saccharopine dehydrogenase NADP-binding domain-containing protein</fullName>
    </submittedName>
</protein>